<keyword evidence="8 10" id="KW-0694">RNA-binding</keyword>
<evidence type="ECO:0000256" key="9">
    <source>
        <dbReference type="ARBA" id="ARBA00023134"/>
    </source>
</evidence>
<keyword evidence="6 10" id="KW-0378">Hydrolase</keyword>
<evidence type="ECO:0000259" key="12">
    <source>
        <dbReference type="PROSITE" id="PS51721"/>
    </source>
</evidence>
<reference evidence="13" key="1">
    <citation type="submission" date="2021-11" db="EMBL/GenBank/DDBJ databases">
        <title>Vibrio ZSDE26 sp. nov. and Vibrio ZSDZ34 sp. nov., isolated from coastal seawater in Qingdao.</title>
        <authorList>
            <person name="Zhang P."/>
        </authorList>
    </citation>
    <scope>NUCLEOTIDE SEQUENCE</scope>
    <source>
        <strain evidence="13">ZSDE26</strain>
    </source>
</reference>
<feature type="binding site" evidence="10">
    <location>
        <position position="294"/>
    </location>
    <ligand>
        <name>Zn(2+)</name>
        <dbReference type="ChEBI" id="CHEBI:29105"/>
    </ligand>
</feature>
<dbReference type="InterPro" id="IPR027417">
    <property type="entry name" value="P-loop_NTPase"/>
</dbReference>
<dbReference type="InterPro" id="IPR004881">
    <property type="entry name" value="Ribosome_biogen_GTPase_RsgA"/>
</dbReference>
<dbReference type="InterPro" id="IPR010914">
    <property type="entry name" value="RsgA_GTPase_dom"/>
</dbReference>
<feature type="binding site" evidence="10">
    <location>
        <position position="288"/>
    </location>
    <ligand>
        <name>Zn(2+)</name>
        <dbReference type="ChEBI" id="CHEBI:29105"/>
    </ligand>
</feature>
<keyword evidence="9 10" id="KW-0342">GTP-binding</keyword>
<evidence type="ECO:0000256" key="10">
    <source>
        <dbReference type="HAMAP-Rule" id="MF_01820"/>
    </source>
</evidence>
<feature type="domain" description="CP-type G" evidence="12">
    <location>
        <begin position="100"/>
        <end position="258"/>
    </location>
</feature>
<gene>
    <name evidence="10 13" type="primary">rsgA</name>
    <name evidence="13" type="ORF">KP803_15465</name>
</gene>
<dbReference type="HAMAP" id="MF_01820">
    <property type="entry name" value="GTPase_RsgA"/>
    <property type="match status" value="1"/>
</dbReference>
<comment type="cofactor">
    <cofactor evidence="10">
        <name>Zn(2+)</name>
        <dbReference type="ChEBI" id="CHEBI:29105"/>
    </cofactor>
    <text evidence="10">Binds 1 zinc ion per subunit.</text>
</comment>
<dbReference type="AlphaFoldDB" id="A0A9X1XKL8"/>
<dbReference type="Gene3D" id="3.40.50.300">
    <property type="entry name" value="P-loop containing nucleotide triphosphate hydrolases"/>
    <property type="match status" value="1"/>
</dbReference>
<evidence type="ECO:0000313" key="14">
    <source>
        <dbReference type="Proteomes" id="UP001139559"/>
    </source>
</evidence>
<feature type="domain" description="EngC GTPase" evidence="11">
    <location>
        <begin position="109"/>
        <end position="256"/>
    </location>
</feature>
<evidence type="ECO:0000259" key="11">
    <source>
        <dbReference type="PROSITE" id="PS50936"/>
    </source>
</evidence>
<evidence type="ECO:0000256" key="1">
    <source>
        <dbReference type="ARBA" id="ARBA00022490"/>
    </source>
</evidence>
<comment type="similarity">
    <text evidence="10">Belongs to the TRAFAC class YlqF/YawG GTPase family. RsgA subfamily.</text>
</comment>
<accession>A0A9X1XKL8</accession>
<organism evidence="13 14">
    <name type="scientific">Vibrio amylolyticus</name>
    <dbReference type="NCBI Taxonomy" id="2847292"/>
    <lineage>
        <taxon>Bacteria</taxon>
        <taxon>Pseudomonadati</taxon>
        <taxon>Pseudomonadota</taxon>
        <taxon>Gammaproteobacteria</taxon>
        <taxon>Vibrionales</taxon>
        <taxon>Vibrionaceae</taxon>
        <taxon>Vibrio</taxon>
    </lineage>
</organism>
<name>A0A9X1XKL8_9VIBR</name>
<dbReference type="Proteomes" id="UP001139559">
    <property type="component" value="Unassembled WGS sequence"/>
</dbReference>
<evidence type="ECO:0000256" key="4">
    <source>
        <dbReference type="ARBA" id="ARBA00022730"/>
    </source>
</evidence>
<dbReference type="Gene3D" id="1.10.40.50">
    <property type="entry name" value="Probable gtpase engc, domain 3"/>
    <property type="match status" value="1"/>
</dbReference>
<dbReference type="GO" id="GO:0005737">
    <property type="term" value="C:cytoplasm"/>
    <property type="evidence" value="ECO:0007669"/>
    <property type="project" value="UniProtKB-SubCell"/>
</dbReference>
<dbReference type="InterPro" id="IPR030378">
    <property type="entry name" value="G_CP_dom"/>
</dbReference>
<keyword evidence="4 10" id="KW-0699">rRNA-binding</keyword>
<keyword evidence="5 10" id="KW-0547">Nucleotide-binding</keyword>
<evidence type="ECO:0000256" key="2">
    <source>
        <dbReference type="ARBA" id="ARBA00022517"/>
    </source>
</evidence>
<feature type="binding site" evidence="10">
    <location>
        <position position="286"/>
    </location>
    <ligand>
        <name>Zn(2+)</name>
        <dbReference type="ChEBI" id="CHEBI:29105"/>
    </ligand>
</feature>
<dbReference type="GO" id="GO:0019843">
    <property type="term" value="F:rRNA binding"/>
    <property type="evidence" value="ECO:0007669"/>
    <property type="project" value="UniProtKB-KW"/>
</dbReference>
<protein>
    <recommendedName>
        <fullName evidence="10">Small ribosomal subunit biogenesis GTPase RsgA</fullName>
        <ecNumber evidence="10">3.6.1.-</ecNumber>
    </recommendedName>
</protein>
<comment type="function">
    <text evidence="10">One of several proteins that assist in the late maturation steps of the functional core of the 30S ribosomal subunit. Helps release RbfA from mature subunits. May play a role in the assembly of ribosomal proteins into the subunit. Circularly permuted GTPase that catalyzes slow GTP hydrolysis, GTPase activity is stimulated by the 30S ribosomal subunit.</text>
</comment>
<dbReference type="SUPFAM" id="SSF52540">
    <property type="entry name" value="P-loop containing nucleoside triphosphate hydrolases"/>
    <property type="match status" value="1"/>
</dbReference>
<dbReference type="CDD" id="cd01854">
    <property type="entry name" value="YjeQ_EngC"/>
    <property type="match status" value="1"/>
</dbReference>
<keyword evidence="14" id="KW-1185">Reference proteome</keyword>
<feature type="binding site" evidence="10">
    <location>
        <begin position="200"/>
        <end position="208"/>
    </location>
    <ligand>
        <name>GTP</name>
        <dbReference type="ChEBI" id="CHEBI:37565"/>
    </ligand>
</feature>
<feature type="binding site" evidence="10">
    <location>
        <position position="281"/>
    </location>
    <ligand>
        <name>Zn(2+)</name>
        <dbReference type="ChEBI" id="CHEBI:29105"/>
    </ligand>
</feature>
<comment type="subcellular location">
    <subcellularLocation>
        <location evidence="10">Cytoplasm</location>
    </subcellularLocation>
</comment>
<evidence type="ECO:0000256" key="3">
    <source>
        <dbReference type="ARBA" id="ARBA00022723"/>
    </source>
</evidence>
<evidence type="ECO:0000313" key="13">
    <source>
        <dbReference type="EMBL" id="MCK6264677.1"/>
    </source>
</evidence>
<keyword evidence="7 10" id="KW-0862">Zinc</keyword>
<dbReference type="PROSITE" id="PS50936">
    <property type="entry name" value="ENGC_GTPASE"/>
    <property type="match status" value="1"/>
</dbReference>
<sequence length="355" mass="39428">MSTEIEPKTLMPSSLSQLGWRPFFQQQLTLDEFTEFSIGRIIEHHRSGVVVMSDQGQFSLTQTPSGERVCVGDWVLFDDSKRLVRGLERQSVFQRKSPGSKLDTQLIAANIDSVFIVCSLNDDFNLSRIERYLAIAKEADVEPVIILTKADLCADVEDKRQNVQSLDPLLIVHAVNALDGDHLAELSHYCKTNKTIAFLGSSGVGKSTLVNGLMGANVMDTGAIREDDSKGRHTTTYRAIKWLPQGGLLMDTPGMRELQLSDCEQGVSETFGEITVLAEQCRFGDCSHHSEPGCAIQAALNDGTLEERRFISYQKLMKEQAFNSSSLAEKRAKDKAFGKMVNSVQSEARYRKKGQ</sequence>
<dbReference type="PANTHER" id="PTHR32120">
    <property type="entry name" value="SMALL RIBOSOMAL SUBUNIT BIOGENESIS GTPASE RSGA"/>
    <property type="match status" value="1"/>
</dbReference>
<evidence type="ECO:0000256" key="7">
    <source>
        <dbReference type="ARBA" id="ARBA00022833"/>
    </source>
</evidence>
<keyword evidence="3 10" id="KW-0479">Metal-binding</keyword>
<proteinExistence type="inferred from homology"/>
<feature type="binding site" evidence="10">
    <location>
        <begin position="148"/>
        <end position="151"/>
    </location>
    <ligand>
        <name>GTP</name>
        <dbReference type="ChEBI" id="CHEBI:37565"/>
    </ligand>
</feature>
<evidence type="ECO:0000256" key="5">
    <source>
        <dbReference type="ARBA" id="ARBA00022741"/>
    </source>
</evidence>
<dbReference type="EC" id="3.6.1.-" evidence="10"/>
<dbReference type="NCBIfam" id="TIGR00157">
    <property type="entry name" value="ribosome small subunit-dependent GTPase A"/>
    <property type="match status" value="1"/>
</dbReference>
<dbReference type="GO" id="GO:0042274">
    <property type="term" value="P:ribosomal small subunit biogenesis"/>
    <property type="evidence" value="ECO:0007669"/>
    <property type="project" value="UniProtKB-UniRule"/>
</dbReference>
<dbReference type="GO" id="GO:0005525">
    <property type="term" value="F:GTP binding"/>
    <property type="evidence" value="ECO:0007669"/>
    <property type="project" value="UniProtKB-UniRule"/>
</dbReference>
<keyword evidence="1 10" id="KW-0963">Cytoplasm</keyword>
<dbReference type="Pfam" id="PF03193">
    <property type="entry name" value="RsgA_GTPase"/>
    <property type="match status" value="1"/>
</dbReference>
<dbReference type="RefSeq" id="WP_248009752.1">
    <property type="nucleotide sequence ID" value="NZ_JAJHVV010000009.1"/>
</dbReference>
<evidence type="ECO:0000256" key="8">
    <source>
        <dbReference type="ARBA" id="ARBA00022884"/>
    </source>
</evidence>
<dbReference type="GO" id="GO:0046872">
    <property type="term" value="F:metal ion binding"/>
    <property type="evidence" value="ECO:0007669"/>
    <property type="project" value="UniProtKB-KW"/>
</dbReference>
<comment type="subunit">
    <text evidence="10">Monomer. Associates with 30S ribosomal subunit, binds 16S rRNA.</text>
</comment>
<evidence type="ECO:0000256" key="6">
    <source>
        <dbReference type="ARBA" id="ARBA00022801"/>
    </source>
</evidence>
<dbReference type="PROSITE" id="PS51721">
    <property type="entry name" value="G_CP"/>
    <property type="match status" value="1"/>
</dbReference>
<comment type="caution">
    <text evidence="13">The sequence shown here is derived from an EMBL/GenBank/DDBJ whole genome shotgun (WGS) entry which is preliminary data.</text>
</comment>
<keyword evidence="2 10" id="KW-0690">Ribosome biogenesis</keyword>
<dbReference type="GO" id="GO:0003924">
    <property type="term" value="F:GTPase activity"/>
    <property type="evidence" value="ECO:0007669"/>
    <property type="project" value="UniProtKB-UniRule"/>
</dbReference>
<dbReference type="PANTHER" id="PTHR32120:SF10">
    <property type="entry name" value="SMALL RIBOSOMAL SUBUNIT BIOGENESIS GTPASE RSGA"/>
    <property type="match status" value="1"/>
</dbReference>
<dbReference type="EMBL" id="JAJHVV010000009">
    <property type="protein sequence ID" value="MCK6264677.1"/>
    <property type="molecule type" value="Genomic_DNA"/>
</dbReference>